<gene>
    <name evidence="4" type="ORF">QEZ41_03600</name>
</gene>
<dbReference type="PANTHER" id="PTHR38687">
    <property type="entry name" value="CELL DIVISION PROTEIN DEDD-RELATED"/>
    <property type="match status" value="1"/>
</dbReference>
<evidence type="ECO:0000313" key="5">
    <source>
        <dbReference type="Proteomes" id="UP001241056"/>
    </source>
</evidence>
<keyword evidence="2" id="KW-0812">Transmembrane</keyword>
<evidence type="ECO:0000259" key="3">
    <source>
        <dbReference type="PROSITE" id="PS51724"/>
    </source>
</evidence>
<sequence>MSQTENKFKQRIVGAVVLVALAVIFLPMLFNTQEEQPLPEALIEVPSKPNIPAAPDFAIEEVQLPEPVAEPIPDPEPEPKTPIAQAAPVEPEKITEPAPSQSTQPETVKPPVAKPGIDKDNLPVSWSIQVSSSSNEAAANKLRDEYRKKGYKAYVRPEAATFKVLIGPFPRQADAISECETIKQRERSKHACFVTRYQP</sequence>
<keyword evidence="2" id="KW-0472">Membrane</keyword>
<dbReference type="PROSITE" id="PS51724">
    <property type="entry name" value="SPOR"/>
    <property type="match status" value="1"/>
</dbReference>
<organism evidence="4 5">
    <name type="scientific">Thiopseudomonas acetoxidans</name>
    <dbReference type="NCBI Taxonomy" id="3041622"/>
    <lineage>
        <taxon>Bacteria</taxon>
        <taxon>Pseudomonadati</taxon>
        <taxon>Pseudomonadota</taxon>
        <taxon>Gammaproteobacteria</taxon>
        <taxon>Pseudomonadales</taxon>
        <taxon>Pseudomonadaceae</taxon>
        <taxon>Thiopseudomonas</taxon>
    </lineage>
</organism>
<feature type="region of interest" description="Disordered" evidence="1">
    <location>
        <begin position="66"/>
        <end position="117"/>
    </location>
</feature>
<dbReference type="RefSeq" id="WP_289410022.1">
    <property type="nucleotide sequence ID" value="NZ_JAUCDY010000003.1"/>
</dbReference>
<dbReference type="Proteomes" id="UP001241056">
    <property type="component" value="Unassembled WGS sequence"/>
</dbReference>
<evidence type="ECO:0000313" key="4">
    <source>
        <dbReference type="EMBL" id="MDM7857366.1"/>
    </source>
</evidence>
<comment type="caution">
    <text evidence="4">The sequence shown here is derived from an EMBL/GenBank/DDBJ whole genome shotgun (WGS) entry which is preliminary data.</text>
</comment>
<protein>
    <submittedName>
        <fullName evidence="4">SPOR domain-containing protein</fullName>
    </submittedName>
</protein>
<dbReference type="Gene3D" id="3.30.70.1070">
    <property type="entry name" value="Sporulation related repeat"/>
    <property type="match status" value="1"/>
</dbReference>
<dbReference type="PANTHER" id="PTHR38687:SF1">
    <property type="entry name" value="CELL DIVISION PROTEIN DEDD"/>
    <property type="match status" value="1"/>
</dbReference>
<proteinExistence type="predicted"/>
<dbReference type="InterPro" id="IPR036680">
    <property type="entry name" value="SPOR-like_sf"/>
</dbReference>
<reference evidence="4 5" key="1">
    <citation type="submission" date="2023-06" db="EMBL/GenBank/DDBJ databases">
        <title>Thiopseudomonas sp. CY1220 draft genome sequence.</title>
        <authorList>
            <person name="Zhao G."/>
            <person name="An M."/>
        </authorList>
    </citation>
    <scope>NUCLEOTIDE SEQUENCE [LARGE SCALE GENOMIC DNA]</scope>
    <source>
        <strain evidence="4 5">CY1220</strain>
    </source>
</reference>
<keyword evidence="2" id="KW-1133">Transmembrane helix</keyword>
<feature type="transmembrane region" description="Helical" evidence="2">
    <location>
        <begin position="12"/>
        <end position="30"/>
    </location>
</feature>
<name>A0ABT7SME2_9GAMM</name>
<evidence type="ECO:0000256" key="1">
    <source>
        <dbReference type="SAM" id="MobiDB-lite"/>
    </source>
</evidence>
<accession>A0ABT7SME2</accession>
<dbReference type="InterPro" id="IPR007730">
    <property type="entry name" value="SPOR-like_dom"/>
</dbReference>
<dbReference type="EMBL" id="JAUCDY010000003">
    <property type="protein sequence ID" value="MDM7857366.1"/>
    <property type="molecule type" value="Genomic_DNA"/>
</dbReference>
<dbReference type="SUPFAM" id="SSF110997">
    <property type="entry name" value="Sporulation related repeat"/>
    <property type="match status" value="1"/>
</dbReference>
<feature type="domain" description="SPOR" evidence="3">
    <location>
        <begin position="120"/>
        <end position="197"/>
    </location>
</feature>
<evidence type="ECO:0000256" key="2">
    <source>
        <dbReference type="SAM" id="Phobius"/>
    </source>
</evidence>
<dbReference type="Pfam" id="PF05036">
    <property type="entry name" value="SPOR"/>
    <property type="match status" value="1"/>
</dbReference>
<keyword evidence="5" id="KW-1185">Reference proteome</keyword>
<dbReference type="InterPro" id="IPR052521">
    <property type="entry name" value="Cell_div_SPOR-domain"/>
</dbReference>